<dbReference type="EMBL" id="WVHS01000001">
    <property type="protein sequence ID" value="MXV14934.1"/>
    <property type="molecule type" value="Genomic_DNA"/>
</dbReference>
<feature type="region of interest" description="Disordered" evidence="1">
    <location>
        <begin position="946"/>
        <end position="976"/>
    </location>
</feature>
<dbReference type="Proteomes" id="UP000451233">
    <property type="component" value="Unassembled WGS sequence"/>
</dbReference>
<evidence type="ECO:0000259" key="3">
    <source>
        <dbReference type="Pfam" id="PF14905"/>
    </source>
</evidence>
<organism evidence="4 5">
    <name type="scientific">Hufsiella ginkgonis</name>
    <dbReference type="NCBI Taxonomy" id="2695274"/>
    <lineage>
        <taxon>Bacteria</taxon>
        <taxon>Pseudomonadati</taxon>
        <taxon>Bacteroidota</taxon>
        <taxon>Sphingobacteriia</taxon>
        <taxon>Sphingobacteriales</taxon>
        <taxon>Sphingobacteriaceae</taxon>
        <taxon>Hufsiella</taxon>
    </lineage>
</organism>
<protein>
    <submittedName>
        <fullName evidence="4">Outer membrane beta-barrel protein</fullName>
    </submittedName>
</protein>
<dbReference type="SUPFAM" id="SSF49464">
    <property type="entry name" value="Carboxypeptidase regulatory domain-like"/>
    <property type="match status" value="1"/>
</dbReference>
<dbReference type="InterPro" id="IPR041700">
    <property type="entry name" value="OMP_b-brl_3"/>
</dbReference>
<dbReference type="InterPro" id="IPR008969">
    <property type="entry name" value="CarboxyPept-like_regulatory"/>
</dbReference>
<dbReference type="Pfam" id="PF14905">
    <property type="entry name" value="OMP_b-brl_3"/>
    <property type="match status" value="1"/>
</dbReference>
<dbReference type="Pfam" id="PF13620">
    <property type="entry name" value="CarboxypepD_reg"/>
    <property type="match status" value="1"/>
</dbReference>
<evidence type="ECO:0000256" key="1">
    <source>
        <dbReference type="SAM" id="MobiDB-lite"/>
    </source>
</evidence>
<keyword evidence="5" id="KW-1185">Reference proteome</keyword>
<evidence type="ECO:0000313" key="4">
    <source>
        <dbReference type="EMBL" id="MXV14934.1"/>
    </source>
</evidence>
<evidence type="ECO:0000256" key="2">
    <source>
        <dbReference type="SAM" id="SignalP"/>
    </source>
</evidence>
<name>A0A7K1XVC8_9SPHI</name>
<feature type="domain" description="Outer membrane protein beta-barrel" evidence="3">
    <location>
        <begin position="477"/>
        <end position="936"/>
    </location>
</feature>
<feature type="compositionally biased region" description="Gly residues" evidence="1">
    <location>
        <begin position="964"/>
        <end position="976"/>
    </location>
</feature>
<feature type="chain" id="PRO_5029677916" evidence="2">
    <location>
        <begin position="21"/>
        <end position="976"/>
    </location>
</feature>
<gene>
    <name evidence="4" type="ORF">GS398_06460</name>
</gene>
<feature type="region of interest" description="Disordered" evidence="1">
    <location>
        <begin position="318"/>
        <end position="342"/>
    </location>
</feature>
<comment type="caution">
    <text evidence="4">The sequence shown here is derived from an EMBL/GenBank/DDBJ whole genome shotgun (WGS) entry which is preliminary data.</text>
</comment>
<dbReference type="AlphaFoldDB" id="A0A7K1XVC8"/>
<reference evidence="4 5" key="1">
    <citation type="submission" date="2019-11" db="EMBL/GenBank/DDBJ databases">
        <title>Pedobacter sp. HMF7056 Genome sequencing and assembly.</title>
        <authorList>
            <person name="Kang H."/>
            <person name="Kim H."/>
            <person name="Joh K."/>
        </authorList>
    </citation>
    <scope>NUCLEOTIDE SEQUENCE [LARGE SCALE GENOMIC DNA]</scope>
    <source>
        <strain evidence="4 5">HMF7056</strain>
    </source>
</reference>
<dbReference type="Gene3D" id="2.60.40.1120">
    <property type="entry name" value="Carboxypeptidase-like, regulatory domain"/>
    <property type="match status" value="1"/>
</dbReference>
<feature type="signal peptide" evidence="2">
    <location>
        <begin position="1"/>
        <end position="20"/>
    </location>
</feature>
<dbReference type="RefSeq" id="WP_160905873.1">
    <property type="nucleotide sequence ID" value="NZ_WVHS01000001.1"/>
</dbReference>
<keyword evidence="2" id="KW-0732">Signal</keyword>
<sequence>MMKTLYLYFFLMLCSGALYAQTPRQVSGVVKDTTGQSVIGATIKLVAGTDTLRMSSKTDGTFSFNNVKRSQFVLTISNLGYNQQTRKYAYNDGAEPIVLEPIVLKEESQVLGTVNITTVRSVIIKEDTIEYRASDYKLPVNSTTEDLLKKVPGLEVDKDGAVTAQGKSVTKVRVNGKDYFGGDLQTATKNLPADLIERIQIIDDYGDQANLTGSRNGDSEKIINITIRPDKNKGFFGNAVAGAGRDVQDAGAPEAERHQLSANANYFNNTRQMNILGNINNTNANLFNFGGGGNNGGGGGNNGGGGGNNGGGGGNNGGGGGGNNGGQPRGGNSLNGRGGGNDGISSASAVGFNYRDQLGKRVTTYGSYSFSNRDNNSVSTTFREDPYPTNGNVLNNIKTDALTSTLNHRFNWNLEFAPDSMNYIKFSPSFSYSKSNGNSYTQLAQQGNSIINSSTQNTRALTSNETPNWGGNILLNHRFHKQGRNVSLFLNINGNNTNSDQETDFIGTYRDVTTNNVVKDSTLNQRLHNDNKSVSSGARFLYIEPIGKRASLEANWNYSRANYDNARETFDLNKGDVRVDSLSNIYNYSFTTNNFGLTYRFTEKKYNYSIGISGQPSLLEGESISRGVTSRRTGFNFVPIARFTYKFSRSKEFNVNYFGRNNEPSFQQIQPVADRSNPNNPIIGNPNLNAEFNHSFNIRFNNTQFTTGRTLFANFNLNMTNDKIVNNSVRVIKNKIITQETRFLNADGYYSMFGFYTYSIPMAQRKYILTFGGSLNYNNNISYADSEKNIGKNTIASQRVRLQINPSTRFELTPQVRYIYNATKNSLSDFANSNNNLQTWEMSTDGKFFFAKSMLVGIDYNKNINSGYSGSVANNPQILSTYLEKQFFEDKRATLRFQGYDLFNENTGISSTISTTGARTETRNNRLGRYFMMTFTMRLQKFASGSIAPDNMNQNNGDRRREGGFGGGNRPPGTGN</sequence>
<evidence type="ECO:0000313" key="5">
    <source>
        <dbReference type="Proteomes" id="UP000451233"/>
    </source>
</evidence>
<feature type="compositionally biased region" description="Gly residues" evidence="1">
    <location>
        <begin position="318"/>
        <end position="329"/>
    </location>
</feature>
<dbReference type="SUPFAM" id="SSF56935">
    <property type="entry name" value="Porins"/>
    <property type="match status" value="1"/>
</dbReference>
<proteinExistence type="predicted"/>
<accession>A0A7K1XVC8</accession>